<dbReference type="InterPro" id="IPR002156">
    <property type="entry name" value="RNaseH_domain"/>
</dbReference>
<feature type="region of interest" description="Disordered" evidence="10">
    <location>
        <begin position="671"/>
        <end position="699"/>
    </location>
</feature>
<sequence>MIASCFVARSAYCLELEDVRSLDCLCKALSNPGEATVSADSLRPKLSNKRPLEDEELCFDDAFETLGAQGAKDVGNLLFKLGDMEAAAEFYTRGLKLLESCAGSAQDNVEWVLANRHGSLQPARVVCRGAADRLDLKLCGTGEVIEGIPGSAVLGVRLEQLMLQGSLHLNRSRALTQLGHQAEAAQDLSIVISLWATHSAAGSPRVAKDEECKEQLVKAYYLRAKTRLSRQRIEPARNDLAAAAALRPGEATAALLRQAERELEAVQKEKVRSNKKLAKEIAKFADAAMSGLECLEDALRLLGERPTWKQLPNTQQQHQCTGWRASVSHYATKGTVFVQGADAAVLEAKLKHAIEAASQPGDSRAHAALQAIRHQANTVPQGPRAAALVDPPVLEGESWYLYLDGACPTNQNVHDVAHSAGWGVAVYSSSPGHGKREAARLFGPVEVNRSSPFSLGAEVCSNNTAELTAFGEALLWLRDEAPGPKDRPAVLCYDSQYAKKAMTGENRAHANLDLVASVQGLWQDMSTRRRLQLNWVKGHAGDVGNELADKLANEGATGRVSKDSKRWSQRAAGARPEPEAKRARRMASADVSHALAGGAHMANMRQSARADAQLGGPSLEGPSGVILFGPKKGQSLHHVSCDPPAAAQAIGALQAFLVTAGLWEAFEQSRFNPSAQPDGTAGFQIGRDAMSAGHRDVRR</sequence>
<evidence type="ECO:0000256" key="2">
    <source>
        <dbReference type="ARBA" id="ARBA00005300"/>
    </source>
</evidence>
<comment type="caution">
    <text evidence="12">The sequence shown here is derived from an EMBL/GenBank/DDBJ whole genome shotgun (WGS) entry which is preliminary data.</text>
</comment>
<dbReference type="InterPro" id="IPR012337">
    <property type="entry name" value="RNaseH-like_sf"/>
</dbReference>
<dbReference type="GO" id="GO:0046872">
    <property type="term" value="F:metal ion binding"/>
    <property type="evidence" value="ECO:0007669"/>
    <property type="project" value="UniProtKB-KW"/>
</dbReference>
<dbReference type="GO" id="GO:0004523">
    <property type="term" value="F:RNA-DNA hybrid ribonuclease activity"/>
    <property type="evidence" value="ECO:0007669"/>
    <property type="project" value="UniProtKB-EC"/>
</dbReference>
<feature type="domain" description="RNase H type-1" evidence="11">
    <location>
        <begin position="395"/>
        <end position="557"/>
    </location>
</feature>
<keyword evidence="9" id="KW-0175">Coiled coil</keyword>
<evidence type="ECO:0000256" key="3">
    <source>
        <dbReference type="ARBA" id="ARBA00012180"/>
    </source>
</evidence>
<dbReference type="SUPFAM" id="SSF48452">
    <property type="entry name" value="TPR-like"/>
    <property type="match status" value="1"/>
</dbReference>
<dbReference type="SUPFAM" id="SSF53098">
    <property type="entry name" value="Ribonuclease H-like"/>
    <property type="match status" value="1"/>
</dbReference>
<dbReference type="EC" id="3.1.26.4" evidence="3"/>
<keyword evidence="4" id="KW-0540">Nuclease</keyword>
<evidence type="ECO:0000256" key="6">
    <source>
        <dbReference type="ARBA" id="ARBA00022759"/>
    </source>
</evidence>
<accession>A0A812U8Y8</accession>
<dbReference type="Proteomes" id="UP000604046">
    <property type="component" value="Unassembled WGS sequence"/>
</dbReference>
<evidence type="ECO:0000256" key="4">
    <source>
        <dbReference type="ARBA" id="ARBA00022722"/>
    </source>
</evidence>
<dbReference type="AlphaFoldDB" id="A0A812U8Y8"/>
<dbReference type="GO" id="GO:0043137">
    <property type="term" value="P:DNA replication, removal of RNA primer"/>
    <property type="evidence" value="ECO:0007669"/>
    <property type="project" value="TreeGrafter"/>
</dbReference>
<proteinExistence type="inferred from homology"/>
<dbReference type="PANTHER" id="PTHR10642:SF26">
    <property type="entry name" value="RIBONUCLEASE H1"/>
    <property type="match status" value="1"/>
</dbReference>
<evidence type="ECO:0000259" key="11">
    <source>
        <dbReference type="PROSITE" id="PS50879"/>
    </source>
</evidence>
<gene>
    <name evidence="12" type="primary">rnhA</name>
    <name evidence="12" type="ORF">SNAT2548_LOCUS31544</name>
</gene>
<dbReference type="InterPro" id="IPR050092">
    <property type="entry name" value="RNase_H"/>
</dbReference>
<name>A0A812U8Y8_9DINO</name>
<evidence type="ECO:0000313" key="13">
    <source>
        <dbReference type="Proteomes" id="UP000604046"/>
    </source>
</evidence>
<dbReference type="PROSITE" id="PS50879">
    <property type="entry name" value="RNASE_H_1"/>
    <property type="match status" value="1"/>
</dbReference>
<keyword evidence="5" id="KW-0479">Metal-binding</keyword>
<evidence type="ECO:0000256" key="5">
    <source>
        <dbReference type="ARBA" id="ARBA00022723"/>
    </source>
</evidence>
<evidence type="ECO:0000256" key="7">
    <source>
        <dbReference type="ARBA" id="ARBA00022801"/>
    </source>
</evidence>
<dbReference type="OrthoDB" id="449097at2759"/>
<keyword evidence="13" id="KW-1185">Reference proteome</keyword>
<evidence type="ECO:0000313" key="12">
    <source>
        <dbReference type="EMBL" id="CAE7559731.1"/>
    </source>
</evidence>
<dbReference type="InterPro" id="IPR011990">
    <property type="entry name" value="TPR-like_helical_dom_sf"/>
</dbReference>
<reference evidence="12" key="1">
    <citation type="submission" date="2021-02" db="EMBL/GenBank/DDBJ databases">
        <authorList>
            <person name="Dougan E. K."/>
            <person name="Rhodes N."/>
            <person name="Thang M."/>
            <person name="Chan C."/>
        </authorList>
    </citation>
    <scope>NUCLEOTIDE SEQUENCE</scope>
</reference>
<dbReference type="EMBL" id="CAJNDS010002663">
    <property type="protein sequence ID" value="CAE7559731.1"/>
    <property type="molecule type" value="Genomic_DNA"/>
</dbReference>
<dbReference type="PROSITE" id="PS50005">
    <property type="entry name" value="TPR"/>
    <property type="match status" value="1"/>
</dbReference>
<dbReference type="SMART" id="SM00028">
    <property type="entry name" value="TPR"/>
    <property type="match status" value="3"/>
</dbReference>
<keyword evidence="6" id="KW-0255">Endonuclease</keyword>
<feature type="region of interest" description="Disordered" evidence="10">
    <location>
        <begin position="554"/>
        <end position="582"/>
    </location>
</feature>
<evidence type="ECO:0000256" key="1">
    <source>
        <dbReference type="ARBA" id="ARBA00000077"/>
    </source>
</evidence>
<dbReference type="InterPro" id="IPR019734">
    <property type="entry name" value="TPR_rpt"/>
</dbReference>
<dbReference type="Pfam" id="PF00075">
    <property type="entry name" value="RNase_H"/>
    <property type="match status" value="1"/>
</dbReference>
<dbReference type="GO" id="GO:0003676">
    <property type="term" value="F:nucleic acid binding"/>
    <property type="evidence" value="ECO:0007669"/>
    <property type="project" value="InterPro"/>
</dbReference>
<feature type="repeat" description="TPR" evidence="8">
    <location>
        <begin position="68"/>
        <end position="101"/>
    </location>
</feature>
<dbReference type="InterPro" id="IPR036397">
    <property type="entry name" value="RNaseH_sf"/>
</dbReference>
<dbReference type="Gene3D" id="3.30.420.10">
    <property type="entry name" value="Ribonuclease H-like superfamily/Ribonuclease H"/>
    <property type="match status" value="1"/>
</dbReference>
<evidence type="ECO:0000256" key="9">
    <source>
        <dbReference type="SAM" id="Coils"/>
    </source>
</evidence>
<feature type="coiled-coil region" evidence="9">
    <location>
        <begin position="249"/>
        <end position="276"/>
    </location>
</feature>
<protein>
    <recommendedName>
        <fullName evidence="3">ribonuclease H</fullName>
        <ecNumber evidence="3">3.1.26.4</ecNumber>
    </recommendedName>
</protein>
<dbReference type="Gene3D" id="1.25.40.10">
    <property type="entry name" value="Tetratricopeptide repeat domain"/>
    <property type="match status" value="1"/>
</dbReference>
<dbReference type="PANTHER" id="PTHR10642">
    <property type="entry name" value="RIBONUCLEASE H1"/>
    <property type="match status" value="1"/>
</dbReference>
<evidence type="ECO:0000256" key="8">
    <source>
        <dbReference type="PROSITE-ProRule" id="PRU00339"/>
    </source>
</evidence>
<keyword evidence="7" id="KW-0378">Hydrolase</keyword>
<keyword evidence="8" id="KW-0802">TPR repeat</keyword>
<comment type="similarity">
    <text evidence="2">Belongs to the RNase H family.</text>
</comment>
<organism evidence="12 13">
    <name type="scientific">Symbiodinium natans</name>
    <dbReference type="NCBI Taxonomy" id="878477"/>
    <lineage>
        <taxon>Eukaryota</taxon>
        <taxon>Sar</taxon>
        <taxon>Alveolata</taxon>
        <taxon>Dinophyceae</taxon>
        <taxon>Suessiales</taxon>
        <taxon>Symbiodiniaceae</taxon>
        <taxon>Symbiodinium</taxon>
    </lineage>
</organism>
<evidence type="ECO:0000256" key="10">
    <source>
        <dbReference type="SAM" id="MobiDB-lite"/>
    </source>
</evidence>
<comment type="catalytic activity">
    <reaction evidence="1">
        <text>Endonucleolytic cleavage to 5'-phosphomonoester.</text>
        <dbReference type="EC" id="3.1.26.4"/>
    </reaction>
</comment>